<dbReference type="InterPro" id="IPR013762">
    <property type="entry name" value="Integrase-like_cat_sf"/>
</dbReference>
<accession>A0A399QV15</accession>
<dbReference type="PANTHER" id="PTHR30349:SF64">
    <property type="entry name" value="PROPHAGE INTEGRASE INTD-RELATED"/>
    <property type="match status" value="1"/>
</dbReference>
<dbReference type="GO" id="GO:0006310">
    <property type="term" value="P:DNA recombination"/>
    <property type="evidence" value="ECO:0007669"/>
    <property type="project" value="UniProtKB-KW"/>
</dbReference>
<dbReference type="InterPro" id="IPR002104">
    <property type="entry name" value="Integrase_catalytic"/>
</dbReference>
<evidence type="ECO:0000313" key="4">
    <source>
        <dbReference type="EMBL" id="RIJ22074.1"/>
    </source>
</evidence>
<proteinExistence type="predicted"/>
<evidence type="ECO:0000256" key="2">
    <source>
        <dbReference type="ARBA" id="ARBA00023172"/>
    </source>
</evidence>
<evidence type="ECO:0000259" key="3">
    <source>
        <dbReference type="PROSITE" id="PS51898"/>
    </source>
</evidence>
<dbReference type="GO" id="GO:0003677">
    <property type="term" value="F:DNA binding"/>
    <property type="evidence" value="ECO:0007669"/>
    <property type="project" value="InterPro"/>
</dbReference>
<feature type="domain" description="Tyr recombinase" evidence="3">
    <location>
        <begin position="4"/>
        <end position="191"/>
    </location>
</feature>
<keyword evidence="2" id="KW-0233">DNA recombination</keyword>
<dbReference type="PANTHER" id="PTHR30349">
    <property type="entry name" value="PHAGE INTEGRASE-RELATED"/>
    <property type="match status" value="1"/>
</dbReference>
<dbReference type="Pfam" id="PF00589">
    <property type="entry name" value="Phage_integrase"/>
    <property type="match status" value="1"/>
</dbReference>
<dbReference type="PROSITE" id="PS51898">
    <property type="entry name" value="TYR_RECOMBINASE"/>
    <property type="match status" value="1"/>
</dbReference>
<dbReference type="InterPro" id="IPR050090">
    <property type="entry name" value="Tyrosine_recombinase_XerCD"/>
</dbReference>
<organism evidence="4 5">
    <name type="scientific">Henriciella barbarensis</name>
    <dbReference type="NCBI Taxonomy" id="86342"/>
    <lineage>
        <taxon>Bacteria</taxon>
        <taxon>Pseudomonadati</taxon>
        <taxon>Pseudomonadota</taxon>
        <taxon>Alphaproteobacteria</taxon>
        <taxon>Hyphomonadales</taxon>
        <taxon>Hyphomonadaceae</taxon>
        <taxon>Henriciella</taxon>
    </lineage>
</organism>
<comment type="caution">
    <text evidence="4">The sequence shown here is derived from an EMBL/GenBank/DDBJ whole genome shotgun (WGS) entry which is preliminary data.</text>
</comment>
<dbReference type="SUPFAM" id="SSF56349">
    <property type="entry name" value="DNA breaking-rejoining enzymes"/>
    <property type="match status" value="1"/>
</dbReference>
<keyword evidence="1" id="KW-0229">DNA integration</keyword>
<dbReference type="OrthoDB" id="67979at2"/>
<dbReference type="Gene3D" id="1.10.443.10">
    <property type="entry name" value="Intergrase catalytic core"/>
    <property type="match status" value="1"/>
</dbReference>
<dbReference type="InterPro" id="IPR011010">
    <property type="entry name" value="DNA_brk_join_enz"/>
</dbReference>
<dbReference type="Proteomes" id="UP000265431">
    <property type="component" value="Unassembled WGS sequence"/>
</dbReference>
<keyword evidence="5" id="KW-1185">Reference proteome</keyword>
<dbReference type="EMBL" id="QWGB01000007">
    <property type="protein sequence ID" value="RIJ22074.1"/>
    <property type="molecule type" value="Genomic_DNA"/>
</dbReference>
<name>A0A399QV15_9PROT</name>
<protein>
    <submittedName>
        <fullName evidence="4">Site-specific integrase</fullName>
    </submittedName>
</protein>
<dbReference type="CDD" id="cd00397">
    <property type="entry name" value="DNA_BRE_C"/>
    <property type="match status" value="1"/>
</dbReference>
<reference evidence="4 5" key="1">
    <citation type="submission" date="2018-08" db="EMBL/GenBank/DDBJ databases">
        <title>Henriciella mobilis sp. nov., isolated from seawater.</title>
        <authorList>
            <person name="Cheng H."/>
            <person name="Wu Y.-H."/>
            <person name="Xu X.-W."/>
            <person name="Guo L.-L."/>
        </authorList>
    </citation>
    <scope>NUCLEOTIDE SEQUENCE [LARGE SCALE GENOMIC DNA]</scope>
    <source>
        <strain evidence="4 5">CCUG66934</strain>
    </source>
</reference>
<evidence type="ECO:0000313" key="5">
    <source>
        <dbReference type="Proteomes" id="UP000265431"/>
    </source>
</evidence>
<sequence length="193" mass="22116">MAGRQAKLLSDAMFDRALRLLTSSRYPERNRVMLLLSFKAGLRANEMAGLTWAMVQRADDQLSHCLEVEDHIAKNHRGRRIPMHRDLRKALRELKAYDRPHTHDTVLRSERGASLNSASVVNWFADFYRTHGFAGCSSHSGRRTFITKAAREISRCGGSLRDVQELAGHASLRMTERYIEGDRQTQRRLVARL</sequence>
<dbReference type="AlphaFoldDB" id="A0A399QV15"/>
<evidence type="ECO:0000256" key="1">
    <source>
        <dbReference type="ARBA" id="ARBA00022908"/>
    </source>
</evidence>
<gene>
    <name evidence="4" type="ORF">D1224_10910</name>
</gene>
<dbReference type="GO" id="GO:0015074">
    <property type="term" value="P:DNA integration"/>
    <property type="evidence" value="ECO:0007669"/>
    <property type="project" value="UniProtKB-KW"/>
</dbReference>